<dbReference type="RefSeq" id="XP_044315256.1">
    <property type="nucleotide sequence ID" value="XM_044459321.1"/>
</dbReference>
<dbReference type="InterPro" id="IPR040676">
    <property type="entry name" value="DUF5641"/>
</dbReference>
<reference evidence="2" key="2">
    <citation type="submission" date="2025-05" db="UniProtKB">
        <authorList>
            <consortium name="EnsemblMetazoa"/>
        </authorList>
    </citation>
    <scope>IDENTIFICATION</scope>
</reference>
<organism evidence="2 3">
    <name type="scientific">Drosophila rhopaloa</name>
    <name type="common">Fruit fly</name>
    <dbReference type="NCBI Taxonomy" id="1041015"/>
    <lineage>
        <taxon>Eukaryota</taxon>
        <taxon>Metazoa</taxon>
        <taxon>Ecdysozoa</taxon>
        <taxon>Arthropoda</taxon>
        <taxon>Hexapoda</taxon>
        <taxon>Insecta</taxon>
        <taxon>Pterygota</taxon>
        <taxon>Neoptera</taxon>
        <taxon>Endopterygota</taxon>
        <taxon>Diptera</taxon>
        <taxon>Brachycera</taxon>
        <taxon>Muscomorpha</taxon>
        <taxon>Ephydroidea</taxon>
        <taxon>Drosophilidae</taxon>
        <taxon>Drosophila</taxon>
        <taxon>Sophophora</taxon>
    </lineage>
</organism>
<evidence type="ECO:0000313" key="3">
    <source>
        <dbReference type="Proteomes" id="UP001652680"/>
    </source>
</evidence>
<keyword evidence="3" id="KW-1185">Reference proteome</keyword>
<accession>A0ABM5J8V6</accession>
<evidence type="ECO:0000313" key="2">
    <source>
        <dbReference type="EnsemblMetazoa" id="XP_044315256.1"/>
    </source>
</evidence>
<dbReference type="SUPFAM" id="SSF53098">
    <property type="entry name" value="Ribonuclease H-like"/>
    <property type="match status" value="1"/>
</dbReference>
<dbReference type="InterPro" id="IPR012337">
    <property type="entry name" value="RNaseH-like_sf"/>
</dbReference>
<dbReference type="Gene3D" id="3.30.420.10">
    <property type="entry name" value="Ribonuclease H-like superfamily/Ribonuclease H"/>
    <property type="match status" value="1"/>
</dbReference>
<reference evidence="3" key="1">
    <citation type="journal article" date="2021" name="Elife">
        <title>Highly contiguous assemblies of 101 drosophilid genomes.</title>
        <authorList>
            <person name="Kim B.Y."/>
            <person name="Wang J.R."/>
            <person name="Miller D.E."/>
            <person name="Barmina O."/>
            <person name="Delaney E."/>
            <person name="Thompson A."/>
            <person name="Comeault A.A."/>
            <person name="Peede D."/>
            <person name="D'Agostino E.R."/>
            <person name="Pelaez J."/>
            <person name="Aguilar J.M."/>
            <person name="Haji D."/>
            <person name="Matsunaga T."/>
            <person name="Armstrong E.E."/>
            <person name="Zych M."/>
            <person name="Ogawa Y."/>
            <person name="Stamenkovic-Radak M."/>
            <person name="Jelic M."/>
            <person name="Veselinovic M.S."/>
            <person name="Tanaskovic M."/>
            <person name="Eric P."/>
            <person name="Gao J.J."/>
            <person name="Katoh T.K."/>
            <person name="Toda M.J."/>
            <person name="Watabe H."/>
            <person name="Watada M."/>
            <person name="Davis J.S."/>
            <person name="Moyle L.C."/>
            <person name="Manoli G."/>
            <person name="Bertolini E."/>
            <person name="Kostal V."/>
            <person name="Hawley R.S."/>
            <person name="Takahashi A."/>
            <person name="Jones C.D."/>
            <person name="Price D.K."/>
            <person name="Whiteman N."/>
            <person name="Kopp A."/>
            <person name="Matute D.R."/>
            <person name="Petrov D.A."/>
        </authorList>
    </citation>
    <scope>NUCLEOTIDE SEQUENCE [LARGE SCALE GENOMIC DNA]</scope>
</reference>
<name>A0ABM5J8V6_DRORH</name>
<sequence>MLSFQVAGMDFAGPLWMHFNFERTFQQHIQDACSQRNVSFHFIPPGSPHFGGLWKSSIKIAKQLIVKCTNGTALNYEGLTTAVTQVEAITNSRPFYALSCYANNFEALTPGHFLVGRTLNSLLEPCDEEMLKLPITNHWKRILAVQNSFWNRWSKEYLTLLNSVQSGLFAPRTSRLGHLP</sequence>
<dbReference type="Proteomes" id="UP001652680">
    <property type="component" value="Unassembled WGS sequence"/>
</dbReference>
<dbReference type="EnsemblMetazoa" id="XM_044459321.1">
    <property type="protein sequence ID" value="XP_044315256.1"/>
    <property type="gene ID" value="LOC123037664"/>
</dbReference>
<dbReference type="GeneID" id="123037664"/>
<dbReference type="PANTHER" id="PTHR47331">
    <property type="entry name" value="PHD-TYPE DOMAIN-CONTAINING PROTEIN"/>
    <property type="match status" value="1"/>
</dbReference>
<evidence type="ECO:0000259" key="1">
    <source>
        <dbReference type="Pfam" id="PF18701"/>
    </source>
</evidence>
<feature type="domain" description="DUF5641" evidence="1">
    <location>
        <begin position="138"/>
        <end position="163"/>
    </location>
</feature>
<dbReference type="Pfam" id="PF18701">
    <property type="entry name" value="DUF5641"/>
    <property type="match status" value="1"/>
</dbReference>
<dbReference type="InterPro" id="IPR036397">
    <property type="entry name" value="RNaseH_sf"/>
</dbReference>
<proteinExistence type="predicted"/>
<protein>
    <recommendedName>
        <fullName evidence="1">DUF5641 domain-containing protein</fullName>
    </recommendedName>
</protein>